<dbReference type="KEGG" id="bwh:A9C19_20600"/>
<dbReference type="AlphaFoldDB" id="A0A1L3MLR6"/>
<keyword evidence="3" id="KW-1185">Reference proteome</keyword>
<dbReference type="EMBL" id="CP016020">
    <property type="protein sequence ID" value="APH06879.1"/>
    <property type="molecule type" value="Genomic_DNA"/>
</dbReference>
<proteinExistence type="predicted"/>
<name>A0A1L3MLR6_9BACI</name>
<sequence length="172" mass="19736">MKFLMNFGDTNFIGVANASEYKAFVGEDWELDSLLRHFGDEMKCGHILVFQMTEEGIEHSWRVEVKIGTAEIADPCFRKAVGYLEVTENQLYLVDYDCLTMAAQFKNHNVPNRNCSINKIKIDNGTYKVEVVQYYNVDKDEYIGRSDTDVLLHFIKGAASLPIADRVFWCTN</sequence>
<evidence type="ECO:0000313" key="2">
    <source>
        <dbReference type="EMBL" id="APH06879.1"/>
    </source>
</evidence>
<dbReference type="STRING" id="1547283.A9C19_00070"/>
<accession>A0A1L3MLR6</accession>
<protein>
    <submittedName>
        <fullName evidence="1">Uncharacterized protein</fullName>
    </submittedName>
</protein>
<reference evidence="1 3" key="1">
    <citation type="journal article" date="2016" name="Sci. Rep.">
        <title>Complete genome sequence and transcriptomic analysis of a novel marine strain Bacillus weihaiensis reveals the mechanism of brown algae degradation.</title>
        <authorList>
            <person name="Zhu Y."/>
            <person name="Chen P."/>
            <person name="Bao Y."/>
            <person name="Men Y."/>
            <person name="Zeng Y."/>
            <person name="Yang J."/>
            <person name="Sun J."/>
            <person name="Sun Y."/>
        </authorList>
    </citation>
    <scope>NUCLEOTIDE SEQUENCE [LARGE SCALE GENOMIC DNA]</scope>
    <source>
        <strain evidence="1 3">Alg07</strain>
    </source>
</reference>
<dbReference type="Proteomes" id="UP000181936">
    <property type="component" value="Chromosome"/>
</dbReference>
<evidence type="ECO:0000313" key="1">
    <source>
        <dbReference type="EMBL" id="APH03275.1"/>
    </source>
</evidence>
<dbReference type="KEGG" id="bwh:A9C19_00070"/>
<gene>
    <name evidence="1" type="ORF">A9C19_00070</name>
    <name evidence="2" type="ORF">A9C19_20600</name>
</gene>
<dbReference type="EMBL" id="CP016020">
    <property type="protein sequence ID" value="APH03275.1"/>
    <property type="molecule type" value="Genomic_DNA"/>
</dbReference>
<evidence type="ECO:0000313" key="3">
    <source>
        <dbReference type="Proteomes" id="UP000181936"/>
    </source>
</evidence>
<organism evidence="1 3">
    <name type="scientific">Bacillus weihaiensis</name>
    <dbReference type="NCBI Taxonomy" id="1547283"/>
    <lineage>
        <taxon>Bacteria</taxon>
        <taxon>Bacillati</taxon>
        <taxon>Bacillota</taxon>
        <taxon>Bacilli</taxon>
        <taxon>Bacillales</taxon>
        <taxon>Bacillaceae</taxon>
        <taxon>Bacillus</taxon>
    </lineage>
</organism>